<organism evidence="1 2">
    <name type="scientific">Catenulispora pinistramenti</name>
    <dbReference type="NCBI Taxonomy" id="2705254"/>
    <lineage>
        <taxon>Bacteria</taxon>
        <taxon>Bacillati</taxon>
        <taxon>Actinomycetota</taxon>
        <taxon>Actinomycetes</taxon>
        <taxon>Catenulisporales</taxon>
        <taxon>Catenulisporaceae</taxon>
        <taxon>Catenulispora</taxon>
    </lineage>
</organism>
<reference evidence="1 2" key="1">
    <citation type="submission" date="2020-02" db="EMBL/GenBank/DDBJ databases">
        <title>Acidophilic actinobacteria isolated from forest soil.</title>
        <authorList>
            <person name="Golinska P."/>
        </authorList>
    </citation>
    <scope>NUCLEOTIDE SEQUENCE [LARGE SCALE GENOMIC DNA]</scope>
    <source>
        <strain evidence="1 2">NL8</strain>
    </source>
</reference>
<proteinExistence type="predicted"/>
<accession>A0ABS5KUG7</accession>
<comment type="caution">
    <text evidence="1">The sequence shown here is derived from an EMBL/GenBank/DDBJ whole genome shotgun (WGS) entry which is preliminary data.</text>
</comment>
<dbReference type="EMBL" id="JAAFYZ010000079">
    <property type="protein sequence ID" value="MBS2549686.1"/>
    <property type="molecule type" value="Genomic_DNA"/>
</dbReference>
<dbReference type="RefSeq" id="WP_212011244.1">
    <property type="nucleotide sequence ID" value="NZ_JAAFYZ010000079.1"/>
</dbReference>
<protein>
    <submittedName>
        <fullName evidence="1">Uncharacterized protein</fullName>
    </submittedName>
</protein>
<evidence type="ECO:0000313" key="2">
    <source>
        <dbReference type="Proteomes" id="UP000730482"/>
    </source>
</evidence>
<keyword evidence="2" id="KW-1185">Reference proteome</keyword>
<dbReference type="Proteomes" id="UP000730482">
    <property type="component" value="Unassembled WGS sequence"/>
</dbReference>
<gene>
    <name evidence="1" type="ORF">KGQ19_22740</name>
</gene>
<sequence>MSKYRVNVCLPPSALPDVQGALAEAMAPFDMNRGDDFDPDATWDWYRVDAGRQRFAVKPRHDGDPRLIHADPVVVGTPHEPLRCDGGPRGLLDFDACRRTARTEALTYWESQQRDFERLVADHPPAEPLTAFLARHAADPEGYPRKQAVADHHAQPLIKALNHQSVFERYPSLGAWVLGPDTDPITVYTRDPEPGFDLAETWAVARAALLTLDGEWTGIKPYSPGPDEESDTFARRSTAYLEELDEDCVVVRLLCHC</sequence>
<name>A0ABS5KUG7_9ACTN</name>
<evidence type="ECO:0000313" key="1">
    <source>
        <dbReference type="EMBL" id="MBS2549686.1"/>
    </source>
</evidence>